<feature type="transmembrane region" description="Helical" evidence="1">
    <location>
        <begin position="74"/>
        <end position="96"/>
    </location>
</feature>
<dbReference type="InterPro" id="IPR036938">
    <property type="entry name" value="PAP2/HPO_sf"/>
</dbReference>
<dbReference type="CDD" id="cd03392">
    <property type="entry name" value="PAP2_like_2"/>
    <property type="match status" value="1"/>
</dbReference>
<reference evidence="4" key="1">
    <citation type="submission" date="2016-11" db="EMBL/GenBank/DDBJ databases">
        <title>Mesorhizobium oceanicum sp. nov., isolated from deep seawater in South China Sea.</title>
        <authorList>
            <person name="Fu G.-Y."/>
        </authorList>
    </citation>
    <scope>NUCLEOTIDE SEQUENCE [LARGE SCALE GENOMIC DNA]</scope>
    <source>
        <strain evidence="4">B7</strain>
    </source>
</reference>
<keyword evidence="1" id="KW-0472">Membrane</keyword>
<feature type="transmembrane region" description="Helical" evidence="1">
    <location>
        <begin position="103"/>
        <end position="124"/>
    </location>
</feature>
<feature type="transmembrane region" description="Helical" evidence="1">
    <location>
        <begin position="144"/>
        <end position="166"/>
    </location>
</feature>
<proteinExistence type="predicted"/>
<dbReference type="PANTHER" id="PTHR14969:SF13">
    <property type="entry name" value="AT30094P"/>
    <property type="match status" value="1"/>
</dbReference>
<dbReference type="PANTHER" id="PTHR14969">
    <property type="entry name" value="SPHINGOSINE-1-PHOSPHATE PHOSPHOHYDROLASE"/>
    <property type="match status" value="1"/>
</dbReference>
<keyword evidence="1" id="KW-0812">Transmembrane</keyword>
<organism evidence="3 4">
    <name type="scientific">Aquibium oceanicum</name>
    <dbReference type="NCBI Taxonomy" id="1670800"/>
    <lineage>
        <taxon>Bacteria</taxon>
        <taxon>Pseudomonadati</taxon>
        <taxon>Pseudomonadota</taxon>
        <taxon>Alphaproteobacteria</taxon>
        <taxon>Hyphomicrobiales</taxon>
        <taxon>Phyllobacteriaceae</taxon>
        <taxon>Aquibium</taxon>
    </lineage>
</organism>
<dbReference type="SUPFAM" id="SSF48317">
    <property type="entry name" value="Acid phosphatase/Vanadium-dependent haloperoxidase"/>
    <property type="match status" value="1"/>
</dbReference>
<keyword evidence="4" id="KW-1185">Reference proteome</keyword>
<feature type="transmembrane region" description="Helical" evidence="1">
    <location>
        <begin position="12"/>
        <end position="33"/>
    </location>
</feature>
<dbReference type="Pfam" id="PF01569">
    <property type="entry name" value="PAP2"/>
    <property type="match status" value="1"/>
</dbReference>
<dbReference type="STRING" id="1670800.BSQ44_08420"/>
<dbReference type="SMART" id="SM00014">
    <property type="entry name" value="acidPPc"/>
    <property type="match status" value="1"/>
</dbReference>
<dbReference type="Gene3D" id="1.20.144.10">
    <property type="entry name" value="Phosphatidic acid phosphatase type 2/haloperoxidase"/>
    <property type="match status" value="1"/>
</dbReference>
<evidence type="ECO:0000259" key="2">
    <source>
        <dbReference type="SMART" id="SM00014"/>
    </source>
</evidence>
<evidence type="ECO:0000313" key="3">
    <source>
        <dbReference type="EMBL" id="APH74489.1"/>
    </source>
</evidence>
<feature type="transmembrane region" description="Helical" evidence="1">
    <location>
        <begin position="201"/>
        <end position="222"/>
    </location>
</feature>
<dbReference type="InterPro" id="IPR000326">
    <property type="entry name" value="PAP2/HPO"/>
</dbReference>
<evidence type="ECO:0000313" key="4">
    <source>
        <dbReference type="Proteomes" id="UP000182840"/>
    </source>
</evidence>
<accession>A0A1L3SYJ2</accession>
<dbReference type="OrthoDB" id="9801622at2"/>
<dbReference type="EMBL" id="CP018171">
    <property type="protein sequence ID" value="APH74489.1"/>
    <property type="molecule type" value="Genomic_DNA"/>
</dbReference>
<name>A0A1L3SYJ2_9HYPH</name>
<dbReference type="KEGG" id="meso:BSQ44_08420"/>
<sequence>MLVRGMREYRAAVLPVAMVAILAFGVFSFFSIADEMAEGEIRAIDETLFLIFRSPSDVGDPLGPPWLEEAAAEITALGGYPVIILAVLVVTGLLLITRRYGPAVYTVVSVASGATVSQVLKSYFERPRPDLVEHLDVVHTASFPSGHAMVGTVAYLTLAALVTRFFDDKYVRVYVIVVAVVMSVLIGLTRVYLGVHWPSDVAAGWALGTAWASLAWLLVSALQFRRNRKARRVEPAAAKAGSV</sequence>
<gene>
    <name evidence="3" type="ORF">BSQ44_08420</name>
</gene>
<evidence type="ECO:0000256" key="1">
    <source>
        <dbReference type="SAM" id="Phobius"/>
    </source>
</evidence>
<dbReference type="Proteomes" id="UP000182840">
    <property type="component" value="Chromosome"/>
</dbReference>
<dbReference type="AlphaFoldDB" id="A0A1L3SYJ2"/>
<protein>
    <submittedName>
        <fullName evidence="3">PA-phosphatase</fullName>
    </submittedName>
</protein>
<feature type="transmembrane region" description="Helical" evidence="1">
    <location>
        <begin position="173"/>
        <end position="195"/>
    </location>
</feature>
<keyword evidence="1" id="KW-1133">Transmembrane helix</keyword>
<feature type="domain" description="Phosphatidic acid phosphatase type 2/haloperoxidase" evidence="2">
    <location>
        <begin position="100"/>
        <end position="216"/>
    </location>
</feature>